<keyword evidence="3" id="KW-1185">Reference proteome</keyword>
<gene>
    <name evidence="2" type="ORF">TCON_1137</name>
</gene>
<dbReference type="Proteomes" id="UP001516464">
    <property type="component" value="Unassembled WGS sequence"/>
</dbReference>
<dbReference type="InterPro" id="IPR003226">
    <property type="entry name" value="MYG1_exonuclease"/>
</dbReference>
<evidence type="ECO:0000313" key="2">
    <source>
        <dbReference type="EMBL" id="KAF7683658.1"/>
    </source>
</evidence>
<proteinExistence type="inferred from homology"/>
<name>A0ABQ7HZM1_9MICR</name>
<evidence type="ECO:0000313" key="3">
    <source>
        <dbReference type="Proteomes" id="UP001516464"/>
    </source>
</evidence>
<reference evidence="2 3" key="1">
    <citation type="submission" date="2019-01" db="EMBL/GenBank/DDBJ databases">
        <title>Genomes sequencing and comparative genomics of infectious freshwater microsporidia, Cucumispora dikerogammari and Thelohania contejeani.</title>
        <authorList>
            <person name="Cormier A."/>
            <person name="Giraud I."/>
            <person name="Wattier R."/>
            <person name="Teixeira M."/>
            <person name="Grandjean F."/>
            <person name="Rigaud T."/>
            <person name="Cordaux R."/>
        </authorList>
    </citation>
    <scope>NUCLEOTIDE SEQUENCE [LARGE SCALE GENOMIC DNA]</scope>
    <source>
        <strain evidence="2">T1</strain>
        <tissue evidence="2">Spores</tissue>
    </source>
</reference>
<dbReference type="PANTHER" id="PTHR11215">
    <property type="entry name" value="METAL DEPENDENT HYDROLASE - RELATED"/>
    <property type="match status" value="1"/>
</dbReference>
<accession>A0ABQ7HZM1</accession>
<organism evidence="2 3">
    <name type="scientific">Astathelohania contejeani</name>
    <dbReference type="NCBI Taxonomy" id="164912"/>
    <lineage>
        <taxon>Eukaryota</taxon>
        <taxon>Fungi</taxon>
        <taxon>Fungi incertae sedis</taxon>
        <taxon>Microsporidia</taxon>
        <taxon>Astathelohaniidae</taxon>
        <taxon>Astathelohania</taxon>
    </lineage>
</organism>
<dbReference type="PANTHER" id="PTHR11215:SF1">
    <property type="entry name" value="MYG1 EXONUCLEASE"/>
    <property type="match status" value="1"/>
</dbReference>
<sequence>MKLITHDEKFHLDEVLSSVILKRIYPDAKITRSRNNEIINSGDIVYDVGGIFDPTKKRFDHHQPTFHETYSPKYNIKLSSSGLIYKYFTDEFFKTYGVESTHEHYKELVEEVYETYFLSADAHDNGYQITGDIVPRTLAAMVGNFNSNQKFSKEQDEAFYRAMEFVEKDLNMYMSEKINNWLPSINHLDAIVKKSEGPILIDDSSFHFDSIDLILKVEKKYGKDIKYVITEHRNNYKIYAVPKRARYFENKVPLKKEWGGLRDEELEKVSGIKGAKFVHASGFIGICTNLKGALEMCKKSMESNLN</sequence>
<dbReference type="EMBL" id="SBIQ01000064">
    <property type="protein sequence ID" value="KAF7683658.1"/>
    <property type="molecule type" value="Genomic_DNA"/>
</dbReference>
<evidence type="ECO:0000256" key="1">
    <source>
        <dbReference type="ARBA" id="ARBA00010105"/>
    </source>
</evidence>
<dbReference type="Pfam" id="PF03690">
    <property type="entry name" value="MYG1_exonuc"/>
    <property type="match status" value="1"/>
</dbReference>
<comment type="similarity">
    <text evidence="1">Belongs to the MYG1 family.</text>
</comment>
<comment type="caution">
    <text evidence="2">The sequence shown here is derived from an EMBL/GenBank/DDBJ whole genome shotgun (WGS) entry which is preliminary data.</text>
</comment>
<protein>
    <submittedName>
        <fullName evidence="2">UPF0160 protein</fullName>
    </submittedName>
</protein>